<organism evidence="1 2">
    <name type="scientific">Ooceraea biroi</name>
    <name type="common">Clonal raider ant</name>
    <name type="synonym">Cerapachys biroi</name>
    <dbReference type="NCBI Taxonomy" id="2015173"/>
    <lineage>
        <taxon>Eukaryota</taxon>
        <taxon>Metazoa</taxon>
        <taxon>Ecdysozoa</taxon>
        <taxon>Arthropoda</taxon>
        <taxon>Hexapoda</taxon>
        <taxon>Insecta</taxon>
        <taxon>Pterygota</taxon>
        <taxon>Neoptera</taxon>
        <taxon>Endopterygota</taxon>
        <taxon>Hymenoptera</taxon>
        <taxon>Apocrita</taxon>
        <taxon>Aculeata</taxon>
        <taxon>Formicoidea</taxon>
        <taxon>Formicidae</taxon>
        <taxon>Dorylinae</taxon>
        <taxon>Ooceraea</taxon>
    </lineage>
</organism>
<evidence type="ECO:0000313" key="2">
    <source>
        <dbReference type="Proteomes" id="UP000053097"/>
    </source>
</evidence>
<protein>
    <submittedName>
        <fullName evidence="1">Uncharacterized protein</fullName>
    </submittedName>
</protein>
<reference evidence="1 2" key="1">
    <citation type="journal article" date="2014" name="Curr. Biol.">
        <title>The genome of the clonal raider ant Cerapachys biroi.</title>
        <authorList>
            <person name="Oxley P.R."/>
            <person name="Ji L."/>
            <person name="Fetter-Pruneda I."/>
            <person name="McKenzie S.K."/>
            <person name="Li C."/>
            <person name="Hu H."/>
            <person name="Zhang G."/>
            <person name="Kronauer D.J."/>
        </authorList>
    </citation>
    <scope>NUCLEOTIDE SEQUENCE [LARGE SCALE GENOMIC DNA]</scope>
</reference>
<evidence type="ECO:0000313" key="1">
    <source>
        <dbReference type="EMBL" id="EZA58074.1"/>
    </source>
</evidence>
<dbReference type="EMBL" id="KK107135">
    <property type="protein sequence ID" value="EZA58074.1"/>
    <property type="molecule type" value="Genomic_DNA"/>
</dbReference>
<dbReference type="AlphaFoldDB" id="A0A026WSK6"/>
<keyword evidence="2" id="KW-1185">Reference proteome</keyword>
<proteinExistence type="predicted"/>
<name>A0A026WSK6_OOCBI</name>
<accession>A0A026WSK6</accession>
<gene>
    <name evidence="1" type="ORF">X777_01455</name>
</gene>
<dbReference type="Proteomes" id="UP000053097">
    <property type="component" value="Unassembled WGS sequence"/>
</dbReference>
<sequence length="130" mass="14337">MSDAVDCSSATVPRGLTFCTVIAWREKIAKIPPSKSKCYDLSARVSPCCVHPDVNDKQLGSMPRRGHVRVTRASPVPLIVPSDRIEPHLIKPQWRVHALASQSCDCHMSTIVIQKSVQHCLATGPFRPAR</sequence>